<dbReference type="AlphaFoldDB" id="A0A290YZ72"/>
<dbReference type="GO" id="GO:0005737">
    <property type="term" value="C:cytoplasm"/>
    <property type="evidence" value="ECO:0007669"/>
    <property type="project" value="UniProtKB-SubCell"/>
</dbReference>
<evidence type="ECO:0000256" key="7">
    <source>
        <dbReference type="ARBA" id="ARBA00022932"/>
    </source>
</evidence>
<sequence>MDLTATTSELASAVADVARLLPGRVLDPVLAGVVLRAGPGGVELSGSDRERSLRLSRAATTHSEGAALVPAKPLAETLRALESPQVRLVVEGARLAVRTGAARFALPLLELGDHPGVPELPPVAGSAPAGAFASALAAVATAASRDDALPVFTGVRVHAAGDRLELITSDRYRLGFASVPWAGGELDALAPAVQLAEVAKQAARDERVELRADADRLALAWGGGSASTALLAAPFPDERARKLLAAEGECTVVLEADELAGAVRRAAPYSGANGAVQLAAEDGELRVRGSDPQAGESSESVKASVSGGLLTRSFQIRYLSDALRAFAGRRVELRVQSGLRSTVLTAEEDASGVRLTYLVVPLRTP</sequence>
<dbReference type="InterPro" id="IPR022637">
    <property type="entry name" value="DNA_polIII_beta_cen"/>
</dbReference>
<dbReference type="GO" id="GO:0009360">
    <property type="term" value="C:DNA polymerase III complex"/>
    <property type="evidence" value="ECO:0007669"/>
    <property type="project" value="InterPro"/>
</dbReference>
<dbReference type="KEGG" id="apre:CNX65_01185"/>
<evidence type="ECO:0000256" key="1">
    <source>
        <dbReference type="ARBA" id="ARBA00004496"/>
    </source>
</evidence>
<evidence type="ECO:0000256" key="3">
    <source>
        <dbReference type="ARBA" id="ARBA00022490"/>
    </source>
</evidence>
<dbReference type="RefSeq" id="WP_096491108.1">
    <property type="nucleotide sequence ID" value="NZ_CP023445.1"/>
</dbReference>
<evidence type="ECO:0000256" key="6">
    <source>
        <dbReference type="ARBA" id="ARBA00022705"/>
    </source>
</evidence>
<protein>
    <submittedName>
        <fullName evidence="13">DNA polymerase III subunit beta</fullName>
    </submittedName>
</protein>
<keyword evidence="6" id="KW-0235">DNA replication</keyword>
<accession>A0A290YZ72</accession>
<dbReference type="EMBL" id="CP023445">
    <property type="protein sequence ID" value="ATE52071.1"/>
    <property type="molecule type" value="Genomic_DNA"/>
</dbReference>
<feature type="domain" description="DNA polymerase III beta sliding clamp N-terminal" evidence="10">
    <location>
        <begin position="1"/>
        <end position="117"/>
    </location>
</feature>
<evidence type="ECO:0000256" key="5">
    <source>
        <dbReference type="ARBA" id="ARBA00022695"/>
    </source>
</evidence>
<comment type="subcellular location">
    <subcellularLocation>
        <location evidence="1">Cytoplasm</location>
    </subcellularLocation>
</comment>
<reference evidence="13" key="1">
    <citation type="submission" date="2017-09" db="EMBL/GenBank/DDBJ databases">
        <title>Complete Genome Sequence of ansamitocin-producing Bacterium Actinosynnema pretiosum X47.</title>
        <authorList>
            <person name="Cao G."/>
            <person name="Zong G."/>
            <person name="Zhong C."/>
            <person name="Fu J."/>
        </authorList>
    </citation>
    <scope>NUCLEOTIDE SEQUENCE [LARGE SCALE GENOMIC DNA]</scope>
    <source>
        <strain evidence="13">X47</strain>
    </source>
</reference>
<dbReference type="GO" id="GO:0003887">
    <property type="term" value="F:DNA-directed DNA polymerase activity"/>
    <property type="evidence" value="ECO:0007669"/>
    <property type="project" value="UniProtKB-KW"/>
</dbReference>
<dbReference type="GO" id="GO:0003677">
    <property type="term" value="F:DNA binding"/>
    <property type="evidence" value="ECO:0007669"/>
    <property type="project" value="UniProtKB-KW"/>
</dbReference>
<keyword evidence="14" id="KW-1185">Reference proteome</keyword>
<keyword evidence="7" id="KW-0239">DNA-directed DNA polymerase</keyword>
<keyword evidence="3" id="KW-0963">Cytoplasm</keyword>
<evidence type="ECO:0000259" key="10">
    <source>
        <dbReference type="Pfam" id="PF00712"/>
    </source>
</evidence>
<dbReference type="InterPro" id="IPR022634">
    <property type="entry name" value="DNA_polIII_beta_N"/>
</dbReference>
<comment type="similarity">
    <text evidence="2">Belongs to the beta sliding clamp family.</text>
</comment>
<evidence type="ECO:0000256" key="2">
    <source>
        <dbReference type="ARBA" id="ARBA00010752"/>
    </source>
</evidence>
<dbReference type="Proteomes" id="UP000218505">
    <property type="component" value="Chromosome"/>
</dbReference>
<dbReference type="InterPro" id="IPR022635">
    <property type="entry name" value="DNA_polIII_beta_C"/>
</dbReference>
<dbReference type="CDD" id="cd00140">
    <property type="entry name" value="beta_clamp"/>
    <property type="match status" value="1"/>
</dbReference>
<dbReference type="InterPro" id="IPR001001">
    <property type="entry name" value="DNA_polIII_beta"/>
</dbReference>
<name>A0A290YZ72_9PSEU</name>
<dbReference type="Pfam" id="PF00712">
    <property type="entry name" value="DNA_pol3_beta"/>
    <property type="match status" value="1"/>
</dbReference>
<evidence type="ECO:0000256" key="4">
    <source>
        <dbReference type="ARBA" id="ARBA00022679"/>
    </source>
</evidence>
<dbReference type="PANTHER" id="PTHR30478">
    <property type="entry name" value="DNA POLYMERASE III SUBUNIT BETA"/>
    <property type="match status" value="1"/>
</dbReference>
<evidence type="ECO:0000313" key="13">
    <source>
        <dbReference type="EMBL" id="ATE52071.1"/>
    </source>
</evidence>
<organism evidence="13 14">
    <name type="scientific">Actinosynnema pretiosum</name>
    <dbReference type="NCBI Taxonomy" id="42197"/>
    <lineage>
        <taxon>Bacteria</taxon>
        <taxon>Bacillati</taxon>
        <taxon>Actinomycetota</taxon>
        <taxon>Actinomycetes</taxon>
        <taxon>Pseudonocardiales</taxon>
        <taxon>Pseudonocardiaceae</taxon>
        <taxon>Actinosynnema</taxon>
    </lineage>
</organism>
<evidence type="ECO:0000259" key="11">
    <source>
        <dbReference type="Pfam" id="PF02767"/>
    </source>
</evidence>
<dbReference type="Pfam" id="PF02768">
    <property type="entry name" value="DNA_pol3_beta_3"/>
    <property type="match status" value="1"/>
</dbReference>
<dbReference type="PANTHER" id="PTHR30478:SF0">
    <property type="entry name" value="BETA SLIDING CLAMP"/>
    <property type="match status" value="1"/>
</dbReference>
<dbReference type="NCBIfam" id="TIGR00663">
    <property type="entry name" value="dnan"/>
    <property type="match status" value="1"/>
</dbReference>
<keyword evidence="5" id="KW-0548">Nucleotidyltransferase</keyword>
<feature type="domain" description="DNA polymerase III beta sliding clamp central" evidence="11">
    <location>
        <begin position="131"/>
        <end position="237"/>
    </location>
</feature>
<dbReference type="SMART" id="SM00480">
    <property type="entry name" value="POL3Bc"/>
    <property type="match status" value="1"/>
</dbReference>
<proteinExistence type="inferred from homology"/>
<dbReference type="Gene3D" id="3.10.150.10">
    <property type="entry name" value="DNA Polymerase III, subunit A, domain 2"/>
    <property type="match status" value="3"/>
</dbReference>
<evidence type="ECO:0000256" key="9">
    <source>
        <dbReference type="SAM" id="Coils"/>
    </source>
</evidence>
<dbReference type="GO" id="GO:0006271">
    <property type="term" value="P:DNA strand elongation involved in DNA replication"/>
    <property type="evidence" value="ECO:0007669"/>
    <property type="project" value="TreeGrafter"/>
</dbReference>
<dbReference type="Pfam" id="PF02767">
    <property type="entry name" value="DNA_pol3_beta_2"/>
    <property type="match status" value="1"/>
</dbReference>
<gene>
    <name evidence="13" type="primary">dnaN</name>
    <name evidence="13" type="ORF">CNX65_01185</name>
</gene>
<keyword evidence="8" id="KW-0238">DNA-binding</keyword>
<dbReference type="GO" id="GO:0008408">
    <property type="term" value="F:3'-5' exonuclease activity"/>
    <property type="evidence" value="ECO:0007669"/>
    <property type="project" value="InterPro"/>
</dbReference>
<keyword evidence="9" id="KW-0175">Coiled coil</keyword>
<dbReference type="SUPFAM" id="SSF55979">
    <property type="entry name" value="DNA clamp"/>
    <property type="match status" value="3"/>
</dbReference>
<dbReference type="InterPro" id="IPR046938">
    <property type="entry name" value="DNA_clamp_sf"/>
</dbReference>
<evidence type="ECO:0000256" key="8">
    <source>
        <dbReference type="ARBA" id="ARBA00023125"/>
    </source>
</evidence>
<evidence type="ECO:0000313" key="14">
    <source>
        <dbReference type="Proteomes" id="UP000218505"/>
    </source>
</evidence>
<keyword evidence="4" id="KW-0808">Transferase</keyword>
<feature type="domain" description="DNA polymerase III beta sliding clamp C-terminal" evidence="12">
    <location>
        <begin position="242"/>
        <end position="351"/>
    </location>
</feature>
<evidence type="ECO:0000259" key="12">
    <source>
        <dbReference type="Pfam" id="PF02768"/>
    </source>
</evidence>
<feature type="coiled-coil region" evidence="9">
    <location>
        <begin position="193"/>
        <end position="220"/>
    </location>
</feature>